<comment type="caution">
    <text evidence="5">The sequence shown here is derived from an EMBL/GenBank/DDBJ whole genome shotgun (WGS) entry which is preliminary data.</text>
</comment>
<feature type="compositionally biased region" description="Basic residues" evidence="4">
    <location>
        <begin position="179"/>
        <end position="188"/>
    </location>
</feature>
<evidence type="ECO:0000256" key="1">
    <source>
        <dbReference type="ARBA" id="ARBA00022737"/>
    </source>
</evidence>
<accession>A0ABP0FP07</accession>
<dbReference type="SMART" id="SM00248">
    <property type="entry name" value="ANK"/>
    <property type="match status" value="3"/>
</dbReference>
<evidence type="ECO:0008006" key="7">
    <source>
        <dbReference type="Google" id="ProtNLM"/>
    </source>
</evidence>
<feature type="compositionally biased region" description="Basic and acidic residues" evidence="4">
    <location>
        <begin position="167"/>
        <end position="178"/>
    </location>
</feature>
<dbReference type="Gene3D" id="1.25.40.20">
    <property type="entry name" value="Ankyrin repeat-containing domain"/>
    <property type="match status" value="1"/>
</dbReference>
<evidence type="ECO:0000256" key="4">
    <source>
        <dbReference type="SAM" id="MobiDB-lite"/>
    </source>
</evidence>
<organism evidence="5 6">
    <name type="scientific">Clavelina lepadiformis</name>
    <name type="common">Light-bulb sea squirt</name>
    <name type="synonym">Ascidia lepadiformis</name>
    <dbReference type="NCBI Taxonomy" id="159417"/>
    <lineage>
        <taxon>Eukaryota</taxon>
        <taxon>Metazoa</taxon>
        <taxon>Chordata</taxon>
        <taxon>Tunicata</taxon>
        <taxon>Ascidiacea</taxon>
        <taxon>Aplousobranchia</taxon>
        <taxon>Clavelinidae</taxon>
        <taxon>Clavelina</taxon>
    </lineage>
</organism>
<proteinExistence type="predicted"/>
<feature type="region of interest" description="Disordered" evidence="4">
    <location>
        <begin position="163"/>
        <end position="198"/>
    </location>
</feature>
<keyword evidence="2 3" id="KW-0040">ANK repeat</keyword>
<protein>
    <recommendedName>
        <fullName evidence="7">Ankyrin repeat protein</fullName>
    </recommendedName>
</protein>
<keyword evidence="6" id="KW-1185">Reference proteome</keyword>
<dbReference type="PROSITE" id="PS50088">
    <property type="entry name" value="ANK_REPEAT"/>
    <property type="match status" value="2"/>
</dbReference>
<keyword evidence="1" id="KW-0677">Repeat</keyword>
<dbReference type="Proteomes" id="UP001642483">
    <property type="component" value="Unassembled WGS sequence"/>
</dbReference>
<dbReference type="PANTHER" id="PTHR24201">
    <property type="entry name" value="ANK_REP_REGION DOMAIN-CONTAINING PROTEIN"/>
    <property type="match status" value="1"/>
</dbReference>
<name>A0ABP0FP07_CLALP</name>
<dbReference type="InterPro" id="IPR050776">
    <property type="entry name" value="Ank_Repeat/CDKN_Inhibitor"/>
</dbReference>
<feature type="compositionally biased region" description="Polar residues" evidence="4">
    <location>
        <begin position="189"/>
        <end position="198"/>
    </location>
</feature>
<evidence type="ECO:0000256" key="2">
    <source>
        <dbReference type="ARBA" id="ARBA00023043"/>
    </source>
</evidence>
<feature type="repeat" description="ANK" evidence="3">
    <location>
        <begin position="35"/>
        <end position="67"/>
    </location>
</feature>
<dbReference type="InterPro" id="IPR002110">
    <property type="entry name" value="Ankyrin_rpt"/>
</dbReference>
<evidence type="ECO:0000313" key="6">
    <source>
        <dbReference type="Proteomes" id="UP001642483"/>
    </source>
</evidence>
<dbReference type="Pfam" id="PF12796">
    <property type="entry name" value="Ank_2"/>
    <property type="match status" value="1"/>
</dbReference>
<dbReference type="EMBL" id="CAWYQH010000068">
    <property type="protein sequence ID" value="CAK8680421.1"/>
    <property type="molecule type" value="Genomic_DNA"/>
</dbReference>
<sequence length="198" mass="22385">MSILHEVAACGDVERLDDLLEQHRIDRDEKDEDWDGRTPLFWSAIEGHYLCVKKLLQAGANPTLRNHDEKTVAHYAAESGRCDILKAVIEYGCDITATDKYGDTAMDHALLYGNLECADLISQALRGELNYRVDPSYWKNGNSPPKMFRPDPRKKQNLMSLLSAMKSGKEQEPPDGKLARTRKKKRPSVQKTKGSLQD</sequence>
<feature type="repeat" description="ANK" evidence="3">
    <location>
        <begin position="68"/>
        <end position="100"/>
    </location>
</feature>
<evidence type="ECO:0000256" key="3">
    <source>
        <dbReference type="PROSITE-ProRule" id="PRU00023"/>
    </source>
</evidence>
<dbReference type="PANTHER" id="PTHR24201:SF15">
    <property type="entry name" value="ANKYRIN REPEAT DOMAIN-CONTAINING PROTEIN 66"/>
    <property type="match status" value="1"/>
</dbReference>
<dbReference type="SUPFAM" id="SSF48403">
    <property type="entry name" value="Ankyrin repeat"/>
    <property type="match status" value="1"/>
</dbReference>
<dbReference type="InterPro" id="IPR036770">
    <property type="entry name" value="Ankyrin_rpt-contain_sf"/>
</dbReference>
<gene>
    <name evidence="5" type="ORF">CVLEPA_LOCUS10674</name>
</gene>
<evidence type="ECO:0000313" key="5">
    <source>
        <dbReference type="EMBL" id="CAK8680421.1"/>
    </source>
</evidence>
<dbReference type="PROSITE" id="PS50297">
    <property type="entry name" value="ANK_REP_REGION"/>
    <property type="match status" value="2"/>
</dbReference>
<reference evidence="5 6" key="1">
    <citation type="submission" date="2024-02" db="EMBL/GenBank/DDBJ databases">
        <authorList>
            <person name="Daric V."/>
            <person name="Darras S."/>
        </authorList>
    </citation>
    <scope>NUCLEOTIDE SEQUENCE [LARGE SCALE GENOMIC DNA]</scope>
</reference>